<evidence type="ECO:0000313" key="2">
    <source>
        <dbReference type="EMBL" id="MCH1624304.1"/>
    </source>
</evidence>
<name>A0AAW5E0S6_9BACI</name>
<dbReference type="Proteomes" id="UP001431131">
    <property type="component" value="Unassembled WGS sequence"/>
</dbReference>
<keyword evidence="1" id="KW-1133">Transmembrane helix</keyword>
<proteinExistence type="predicted"/>
<feature type="transmembrane region" description="Helical" evidence="1">
    <location>
        <begin position="37"/>
        <end position="61"/>
    </location>
</feature>
<reference evidence="2" key="1">
    <citation type="submission" date="2022-02" db="EMBL/GenBank/DDBJ databases">
        <title>Fredinandcohnia quinoae sp. nov. isolated from Chenopodium quinoa seeds.</title>
        <authorList>
            <person name="Saati-Santamaria Z."/>
            <person name="Flores-Felix J.D."/>
            <person name="Igual J.M."/>
            <person name="Velazquez E."/>
            <person name="Garcia-Fraile P."/>
            <person name="Martinez-Molina E."/>
        </authorList>
    </citation>
    <scope>NUCLEOTIDE SEQUENCE</scope>
    <source>
        <strain evidence="2">SECRCQ15</strain>
    </source>
</reference>
<evidence type="ECO:0000256" key="1">
    <source>
        <dbReference type="SAM" id="Phobius"/>
    </source>
</evidence>
<keyword evidence="3" id="KW-1185">Reference proteome</keyword>
<comment type="caution">
    <text evidence="2">The sequence shown here is derived from an EMBL/GenBank/DDBJ whole genome shotgun (WGS) entry which is preliminary data.</text>
</comment>
<feature type="transmembrane region" description="Helical" evidence="1">
    <location>
        <begin position="12"/>
        <end position="31"/>
    </location>
</feature>
<protein>
    <submittedName>
        <fullName evidence="2">Uncharacterized protein</fullName>
    </submittedName>
</protein>
<dbReference type="EMBL" id="JAKTTI010000002">
    <property type="protein sequence ID" value="MCH1624304.1"/>
    <property type="molecule type" value="Genomic_DNA"/>
</dbReference>
<evidence type="ECO:0000313" key="3">
    <source>
        <dbReference type="Proteomes" id="UP001431131"/>
    </source>
</evidence>
<dbReference type="RefSeq" id="WP_240252579.1">
    <property type="nucleotide sequence ID" value="NZ_JAKTTI010000002.1"/>
</dbReference>
<keyword evidence="1" id="KW-0472">Membrane</keyword>
<gene>
    <name evidence="2" type="ORF">MJG50_03105</name>
</gene>
<keyword evidence="1" id="KW-0812">Transmembrane</keyword>
<dbReference type="AlphaFoldDB" id="A0AAW5E0S6"/>
<sequence>MESKLKMINAVKYVGATVLIIGIVIFSLGFFDSGSSTLTPIGIGTIVGAVFIFLMGMFLVATEEMTEKSQKNLI</sequence>
<accession>A0AAW5E0S6</accession>
<organism evidence="2 3">
    <name type="scientific">Fredinandcohnia quinoae</name>
    <dbReference type="NCBI Taxonomy" id="2918902"/>
    <lineage>
        <taxon>Bacteria</taxon>
        <taxon>Bacillati</taxon>
        <taxon>Bacillota</taxon>
        <taxon>Bacilli</taxon>
        <taxon>Bacillales</taxon>
        <taxon>Bacillaceae</taxon>
        <taxon>Fredinandcohnia</taxon>
    </lineage>
</organism>